<feature type="domain" description="Pectinesterase catalytic" evidence="13">
    <location>
        <begin position="339"/>
        <end position="622"/>
    </location>
</feature>
<evidence type="ECO:0000256" key="9">
    <source>
        <dbReference type="ARBA" id="ARBA00047928"/>
    </source>
</evidence>
<dbReference type="Pfam" id="PF01095">
    <property type="entry name" value="Pectinesterase"/>
    <property type="match status" value="2"/>
</dbReference>
<keyword evidence="5" id="KW-0134">Cell wall</keyword>
<organism evidence="14">
    <name type="scientific">Prunus dulcis</name>
    <name type="common">Almond</name>
    <name type="synonym">Amygdalus dulcis</name>
    <dbReference type="NCBI Taxonomy" id="3755"/>
    <lineage>
        <taxon>Eukaryota</taxon>
        <taxon>Viridiplantae</taxon>
        <taxon>Streptophyta</taxon>
        <taxon>Embryophyta</taxon>
        <taxon>Tracheophyta</taxon>
        <taxon>Spermatophyta</taxon>
        <taxon>Magnoliopsida</taxon>
        <taxon>eudicotyledons</taxon>
        <taxon>Gunneridae</taxon>
        <taxon>Pentapetalae</taxon>
        <taxon>rosids</taxon>
        <taxon>fabids</taxon>
        <taxon>Rosales</taxon>
        <taxon>Rosaceae</taxon>
        <taxon>Amygdaloideae</taxon>
        <taxon>Amygdaleae</taxon>
        <taxon>Prunus</taxon>
    </lineage>
</organism>
<keyword evidence="6" id="KW-0378">Hydrolase</keyword>
<dbReference type="GO" id="GO:0016829">
    <property type="term" value="F:lyase activity"/>
    <property type="evidence" value="ECO:0007669"/>
    <property type="project" value="UniProtKB-KW"/>
</dbReference>
<sequence>MESLISIIFALFFLLGASDALSRTIIVDKNGQGKFTTVQQAIDSIPENNSLWTQILIKHGVYTEKVVIPKEKPYIILEGEANQLTSIEFGEGGNVVESPTFKLFADNFVARNIIFKNTYNNDLIKLDDNGKKTTWAPAAFIGGDKASFRNCGFIGVQDTLSDAIGRHYFYNCTIVGAIDFIFSNGQSIYEKCLIKSISDRIGLPGYITAQGRNDPNDTSGFVFKDCHVSSTGHTLLGRPYRPYARVLFVSTFMENVISPEGWTSAWHAGSENKITFSEVNCTGPGADVSRRVSWAKKLTDEQVTKKIVLWMHSNMSTILALLLVFLTALNAQPDVSRTILVDKRGGGNFTTLKQAIDSIPSNNLLWTRIFLNHGVYVEKIVIPKDKPCIILQGDLKYPSVVEYGDGGNVVESPTFKLEADNFVARNIVFKNTYNRPNNGKKIIQAPAASLTGDKASFYHCKFISVQDTLHDGLGRHYFNDCFVEGAIDFIWGNGQSIYEKCKIISVTDRIGRAGFITAQGRNAANEPTGYVFNDCHVNGTGPIFLGRPYRNYSRVVFASTYMENIITSEGWSEWLTGPLNLTTFSEVNCKGPGADMSRRVSWEKKLSTEEVAYFTTTASFIDKEGWLEKQPK</sequence>
<comment type="function">
    <text evidence="10">Acts in the modification of cell walls via demethylesterification of cell wall pectin.</text>
</comment>
<evidence type="ECO:0000256" key="10">
    <source>
        <dbReference type="ARBA" id="ARBA00057335"/>
    </source>
</evidence>
<dbReference type="GO" id="GO:0030599">
    <property type="term" value="F:pectinesterase activity"/>
    <property type="evidence" value="ECO:0007669"/>
    <property type="project" value="UniProtKB-EC"/>
</dbReference>
<dbReference type="InterPro" id="IPR000070">
    <property type="entry name" value="Pectinesterase_cat"/>
</dbReference>
<evidence type="ECO:0000256" key="2">
    <source>
        <dbReference type="ARBA" id="ARBA00005184"/>
    </source>
</evidence>
<dbReference type="PANTHER" id="PTHR31321:SF85">
    <property type="entry name" value="PECTINESTERASE CATALYTIC DOMAIN-CONTAINING PROTEIN"/>
    <property type="match status" value="1"/>
</dbReference>
<comment type="subcellular location">
    <subcellularLocation>
        <location evidence="1">Secreted</location>
        <location evidence="1">Cell wall</location>
    </subcellularLocation>
</comment>
<keyword evidence="11" id="KW-1133">Transmembrane helix</keyword>
<protein>
    <recommendedName>
        <fullName evidence="4">pectinesterase</fullName>
        <ecNumber evidence="4">3.1.1.11</ecNumber>
    </recommendedName>
</protein>
<dbReference type="GO" id="GO:0045490">
    <property type="term" value="P:pectin catabolic process"/>
    <property type="evidence" value="ECO:0007669"/>
    <property type="project" value="UniProtKB-UniPathway"/>
</dbReference>
<evidence type="ECO:0000256" key="7">
    <source>
        <dbReference type="ARBA" id="ARBA00023085"/>
    </source>
</evidence>
<dbReference type="UniPathway" id="UPA00545">
    <property type="reaction ID" value="UER00823"/>
</dbReference>
<dbReference type="EMBL" id="AP019302">
    <property type="protein sequence ID" value="BBH05868.1"/>
    <property type="molecule type" value="Genomic_DNA"/>
</dbReference>
<keyword evidence="14" id="KW-0456">Lyase</keyword>
<dbReference type="FunFam" id="2.160.20.10:FF:000013">
    <property type="entry name" value="Pectinesterase"/>
    <property type="match status" value="2"/>
</dbReference>
<dbReference type="PANTHER" id="PTHR31321">
    <property type="entry name" value="ACYL-COA THIOESTER HYDROLASE YBHC-RELATED"/>
    <property type="match status" value="1"/>
</dbReference>
<feature type="chain" id="PRO_5021344987" description="pectinesterase" evidence="12">
    <location>
        <begin position="21"/>
        <end position="632"/>
    </location>
</feature>
<keyword evidence="11" id="KW-0472">Membrane</keyword>
<dbReference type="AlphaFoldDB" id="A0A4Y1RPL0"/>
<dbReference type="SUPFAM" id="SSF51126">
    <property type="entry name" value="Pectin lyase-like"/>
    <property type="match status" value="2"/>
</dbReference>
<name>A0A4Y1RPL0_PRUDU</name>
<evidence type="ECO:0000259" key="13">
    <source>
        <dbReference type="Pfam" id="PF01095"/>
    </source>
</evidence>
<dbReference type="EC" id="3.1.1.11" evidence="4"/>
<evidence type="ECO:0000256" key="11">
    <source>
        <dbReference type="SAM" id="Phobius"/>
    </source>
</evidence>
<comment type="catalytic activity">
    <reaction evidence="9">
        <text>[(1-&gt;4)-alpha-D-galacturonosyl methyl ester](n) + n H2O = [(1-&gt;4)-alpha-D-galacturonosyl](n) + n methanol + n H(+)</text>
        <dbReference type="Rhea" id="RHEA:22380"/>
        <dbReference type="Rhea" id="RHEA-COMP:14570"/>
        <dbReference type="Rhea" id="RHEA-COMP:14573"/>
        <dbReference type="ChEBI" id="CHEBI:15377"/>
        <dbReference type="ChEBI" id="CHEBI:15378"/>
        <dbReference type="ChEBI" id="CHEBI:17790"/>
        <dbReference type="ChEBI" id="CHEBI:140522"/>
        <dbReference type="ChEBI" id="CHEBI:140523"/>
        <dbReference type="EC" id="3.1.1.11"/>
    </reaction>
</comment>
<keyword evidence="7" id="KW-0063">Aspartyl esterase</keyword>
<keyword evidence="12" id="KW-0732">Signal</keyword>
<feature type="signal peptide" evidence="12">
    <location>
        <begin position="1"/>
        <end position="20"/>
    </location>
</feature>
<feature type="transmembrane region" description="Helical" evidence="11">
    <location>
        <begin position="307"/>
        <end position="329"/>
    </location>
</feature>
<evidence type="ECO:0000256" key="6">
    <source>
        <dbReference type="ARBA" id="ARBA00022801"/>
    </source>
</evidence>
<dbReference type="InterPro" id="IPR011050">
    <property type="entry name" value="Pectin_lyase_fold/virulence"/>
</dbReference>
<comment type="similarity">
    <text evidence="3">Belongs to the pectinesterase family.</text>
</comment>
<evidence type="ECO:0000313" key="14">
    <source>
        <dbReference type="EMBL" id="BBH05868.1"/>
    </source>
</evidence>
<evidence type="ECO:0000256" key="5">
    <source>
        <dbReference type="ARBA" id="ARBA00022512"/>
    </source>
</evidence>
<evidence type="ECO:0000256" key="4">
    <source>
        <dbReference type="ARBA" id="ARBA00013229"/>
    </source>
</evidence>
<reference evidence="14" key="1">
    <citation type="journal article" date="2019" name="Science">
        <title>Mutation of a bHLH transcription factor allowed almond domestication.</title>
        <authorList>
            <person name="Sanchez-Perez R."/>
            <person name="Pavan S."/>
            <person name="Mazzeo R."/>
            <person name="Moldovan C."/>
            <person name="Aiese Cigliano R."/>
            <person name="Del Cueto J."/>
            <person name="Ricciardi F."/>
            <person name="Lotti C."/>
            <person name="Ricciardi L."/>
            <person name="Dicenta F."/>
            <person name="Lopez-Marques R.L."/>
            <person name="Lindberg Moller B."/>
        </authorList>
    </citation>
    <scope>NUCLEOTIDE SEQUENCE</scope>
</reference>
<accession>A0A4Y1RPL0</accession>
<evidence type="ECO:0000256" key="3">
    <source>
        <dbReference type="ARBA" id="ARBA00008891"/>
    </source>
</evidence>
<keyword evidence="5" id="KW-0964">Secreted</keyword>
<gene>
    <name evidence="14" type="ORF">Prudu_017378</name>
</gene>
<proteinExistence type="inferred from homology"/>
<evidence type="ECO:0000256" key="8">
    <source>
        <dbReference type="ARBA" id="ARBA00023180"/>
    </source>
</evidence>
<keyword evidence="8" id="KW-0325">Glycoprotein</keyword>
<dbReference type="GO" id="GO:0042545">
    <property type="term" value="P:cell wall modification"/>
    <property type="evidence" value="ECO:0007669"/>
    <property type="project" value="InterPro"/>
</dbReference>
<dbReference type="Gene3D" id="2.160.20.10">
    <property type="entry name" value="Single-stranded right-handed beta-helix, Pectin lyase-like"/>
    <property type="match status" value="2"/>
</dbReference>
<evidence type="ECO:0000256" key="1">
    <source>
        <dbReference type="ARBA" id="ARBA00004191"/>
    </source>
</evidence>
<comment type="pathway">
    <text evidence="2">Glycan metabolism; pectin degradation; 2-dehydro-3-deoxy-D-gluconate from pectin: step 1/5.</text>
</comment>
<feature type="domain" description="Pectinesterase catalytic" evidence="13">
    <location>
        <begin position="25"/>
        <end position="296"/>
    </location>
</feature>
<dbReference type="InterPro" id="IPR012334">
    <property type="entry name" value="Pectin_lyas_fold"/>
</dbReference>
<evidence type="ECO:0000256" key="12">
    <source>
        <dbReference type="SAM" id="SignalP"/>
    </source>
</evidence>
<keyword evidence="11" id="KW-0812">Transmembrane</keyword>